<comment type="caution">
    <text evidence="9">The sequence shown here is derived from an EMBL/GenBank/DDBJ whole genome shotgun (WGS) entry which is preliminary data.</text>
</comment>
<feature type="transmembrane region" description="Helical" evidence="8">
    <location>
        <begin position="324"/>
        <end position="346"/>
    </location>
</feature>
<feature type="transmembrane region" description="Helical" evidence="8">
    <location>
        <begin position="412"/>
        <end position="431"/>
    </location>
</feature>
<evidence type="ECO:0000256" key="5">
    <source>
        <dbReference type="ARBA" id="ARBA00022692"/>
    </source>
</evidence>
<feature type="transmembrane region" description="Helical" evidence="8">
    <location>
        <begin position="105"/>
        <end position="124"/>
    </location>
</feature>
<protein>
    <submittedName>
        <fullName evidence="9">BCCT family transporter</fullName>
    </submittedName>
</protein>
<evidence type="ECO:0000313" key="9">
    <source>
        <dbReference type="EMBL" id="MTW21711.1"/>
    </source>
</evidence>
<feature type="transmembrane region" description="Helical" evidence="8">
    <location>
        <begin position="26"/>
        <end position="44"/>
    </location>
</feature>
<dbReference type="Proteomes" id="UP000434044">
    <property type="component" value="Unassembled WGS sequence"/>
</dbReference>
<keyword evidence="10" id="KW-1185">Reference proteome</keyword>
<dbReference type="InterPro" id="IPR018093">
    <property type="entry name" value="BCCT_CS"/>
</dbReference>
<dbReference type="Pfam" id="PF02028">
    <property type="entry name" value="BCCT"/>
    <property type="match status" value="1"/>
</dbReference>
<dbReference type="PROSITE" id="PS01303">
    <property type="entry name" value="BCCT"/>
    <property type="match status" value="1"/>
</dbReference>
<organism evidence="9 10">
    <name type="scientific">Allochromatium palmeri</name>
    <dbReference type="NCBI Taxonomy" id="231048"/>
    <lineage>
        <taxon>Bacteria</taxon>
        <taxon>Pseudomonadati</taxon>
        <taxon>Pseudomonadota</taxon>
        <taxon>Gammaproteobacteria</taxon>
        <taxon>Chromatiales</taxon>
        <taxon>Chromatiaceae</taxon>
        <taxon>Allochromatium</taxon>
    </lineage>
</organism>
<feature type="transmembrane region" description="Helical" evidence="8">
    <location>
        <begin position="274"/>
        <end position="298"/>
    </location>
</feature>
<dbReference type="NCBIfam" id="TIGR00842">
    <property type="entry name" value="bcct"/>
    <property type="match status" value="1"/>
</dbReference>
<evidence type="ECO:0000256" key="7">
    <source>
        <dbReference type="ARBA" id="ARBA00023136"/>
    </source>
</evidence>
<accession>A0A6N8EDN4</accession>
<keyword evidence="6 8" id="KW-1133">Transmembrane helix</keyword>
<proteinExistence type="inferred from homology"/>
<keyword evidence="3" id="KW-0813">Transport</keyword>
<evidence type="ECO:0000256" key="2">
    <source>
        <dbReference type="ARBA" id="ARBA00005658"/>
    </source>
</evidence>
<dbReference type="AlphaFoldDB" id="A0A6N8EDN4"/>
<dbReference type="OrthoDB" id="9775735at2"/>
<dbReference type="PANTHER" id="PTHR30047">
    <property type="entry name" value="HIGH-AFFINITY CHOLINE TRANSPORT PROTEIN-RELATED"/>
    <property type="match status" value="1"/>
</dbReference>
<dbReference type="RefSeq" id="WP_155450291.1">
    <property type="nucleotide sequence ID" value="NZ_WNKT01000023.1"/>
</dbReference>
<keyword evidence="7 8" id="KW-0472">Membrane</keyword>
<feature type="transmembrane region" description="Helical" evidence="8">
    <location>
        <begin position="64"/>
        <end position="84"/>
    </location>
</feature>
<feature type="transmembrane region" description="Helical" evidence="8">
    <location>
        <begin position="203"/>
        <end position="226"/>
    </location>
</feature>
<comment type="similarity">
    <text evidence="2">Belongs to the BCCT transporter (TC 2.A.15) family.</text>
</comment>
<evidence type="ECO:0000256" key="4">
    <source>
        <dbReference type="ARBA" id="ARBA00022475"/>
    </source>
</evidence>
<keyword evidence="5 8" id="KW-0812">Transmembrane</keyword>
<keyword evidence="4" id="KW-1003">Cell membrane</keyword>
<comment type="subcellular location">
    <subcellularLocation>
        <location evidence="1">Cell membrane</location>
        <topology evidence="1">Multi-pass membrane protein</topology>
    </subcellularLocation>
</comment>
<dbReference type="PANTHER" id="PTHR30047:SF7">
    <property type="entry name" value="HIGH-AFFINITY CHOLINE TRANSPORT PROTEIN"/>
    <property type="match status" value="1"/>
</dbReference>
<name>A0A6N8EDN4_9GAMM</name>
<feature type="transmembrane region" description="Helical" evidence="8">
    <location>
        <begin position="238"/>
        <end position="262"/>
    </location>
</feature>
<dbReference type="GO" id="GO:0022857">
    <property type="term" value="F:transmembrane transporter activity"/>
    <property type="evidence" value="ECO:0007669"/>
    <property type="project" value="InterPro"/>
</dbReference>
<feature type="transmembrane region" description="Helical" evidence="8">
    <location>
        <begin position="486"/>
        <end position="504"/>
    </location>
</feature>
<evidence type="ECO:0000256" key="8">
    <source>
        <dbReference type="SAM" id="Phobius"/>
    </source>
</evidence>
<dbReference type="NCBIfam" id="NF007399">
    <property type="entry name" value="PRK09928.1"/>
    <property type="match status" value="1"/>
</dbReference>
<reference evidence="9 10" key="1">
    <citation type="submission" date="2019-11" db="EMBL/GenBank/DDBJ databases">
        <title>Whole-genome sequence of the anaerobic purple sulfur bacterium Allochromatium palmeri DSM 15591.</title>
        <authorList>
            <person name="Kyndt J.A."/>
            <person name="Meyer T.E."/>
        </authorList>
    </citation>
    <scope>NUCLEOTIDE SEQUENCE [LARGE SCALE GENOMIC DNA]</scope>
    <source>
        <strain evidence="9 10">DSM 15591</strain>
    </source>
</reference>
<dbReference type="EMBL" id="WNKT01000023">
    <property type="protein sequence ID" value="MTW21711.1"/>
    <property type="molecule type" value="Genomic_DNA"/>
</dbReference>
<dbReference type="InterPro" id="IPR000060">
    <property type="entry name" value="BCCT_transptr"/>
</dbReference>
<dbReference type="GO" id="GO:0005886">
    <property type="term" value="C:plasma membrane"/>
    <property type="evidence" value="ECO:0007669"/>
    <property type="project" value="UniProtKB-SubCell"/>
</dbReference>
<evidence type="ECO:0000313" key="10">
    <source>
        <dbReference type="Proteomes" id="UP000434044"/>
    </source>
</evidence>
<evidence type="ECO:0000256" key="6">
    <source>
        <dbReference type="ARBA" id="ARBA00022989"/>
    </source>
</evidence>
<feature type="transmembrane region" description="Helical" evidence="8">
    <location>
        <begin position="157"/>
        <end position="175"/>
    </location>
</feature>
<feature type="transmembrane region" description="Helical" evidence="8">
    <location>
        <begin position="459"/>
        <end position="480"/>
    </location>
</feature>
<feature type="transmembrane region" description="Helical" evidence="8">
    <location>
        <begin position="358"/>
        <end position="377"/>
    </location>
</feature>
<gene>
    <name evidence="9" type="ORF">GJ668_11485</name>
</gene>
<evidence type="ECO:0000256" key="1">
    <source>
        <dbReference type="ARBA" id="ARBA00004651"/>
    </source>
</evidence>
<evidence type="ECO:0000256" key="3">
    <source>
        <dbReference type="ARBA" id="ARBA00022448"/>
    </source>
</evidence>
<sequence length="669" mass="74104">MSEKPENAGALPVAEKRDWIQWNPPVFIISAALVLIFVLFAAFATEIAEPLFKGMQSWVIESAGWFYVLSVAGFLVFVAVLAFTSFGRIKLGPEHSQPDYSYASWLAMLFSAGMGIGLMFFGVAEPVMHFVTPPVGDPQGIEAARQAMRITFFHWGIHAWAIYAVVALSLAYFAFRHDLPLTIRSALYPLIGERIYGPIGHAVDIFAVVSTLFGVATSLGFGVIQINSGLNYLFDVPIGISTQVILIAVITSIATLSVVLGLDAGIRRLSELNMILAIALLAFVLVAGPTVFLLQTLVQNTGMYLSSLFEMTFNLYAYEPNDWIGGWTLFYWGWWIAWAPFVGLFIARVSRGRTIREFVLGVLFVPTGFTFMWMTFFGDTAIHMILMQGITELADAVAADTSVALFKFFEHLPFSNVMALLATVLIVTFFVTSSDSGSLVVDMLTSGGGQTESPVWQRIFWAAIEGVVAAALLIAGGLAALQTATIASALPFTVVMILMCWGLIRALRIDDIKHLSLREARVMPAGPAAPVNWRQRLKGLIHQPTREETVRFIQETVRPALSEVTEELRQMQLDASLGEGEDGRVWVEVRHGAEIDFYYCVRPRTYEAPSFVLRDTTEERAEALEYCRAEVHLSEGGQDYDVMGWSASDLIGDVLDHYERHMHFLLTLR</sequence>